<sequence length="183" mass="20928">LHHTSKMSYNLYPTYQPFSNYISYVAELVADTVYIPDTSTPATTYPDLILYVNSLLGELRVSKITSVIALIYCDHLRCRLPINACGASDTLYRVFTASLLVACKYMGEKYTNKDFAEASGIFTLQEINQIERELLILLDYNIWISSDMVRDFYFSNKAGLESENSRSNHPQVYHVNKDGFVFN</sequence>
<accession>A0ACC2STZ7</accession>
<dbReference type="EMBL" id="QTSX02004319">
    <property type="protein sequence ID" value="KAJ9065874.1"/>
    <property type="molecule type" value="Genomic_DNA"/>
</dbReference>
<reference evidence="1" key="1">
    <citation type="submission" date="2022-04" db="EMBL/GenBank/DDBJ databases">
        <title>Genome of the entomopathogenic fungus Entomophthora muscae.</title>
        <authorList>
            <person name="Elya C."/>
            <person name="Lovett B.R."/>
            <person name="Lee E."/>
            <person name="Macias A.M."/>
            <person name="Hajek A.E."/>
            <person name="De Bivort B.L."/>
            <person name="Kasson M.T."/>
            <person name="De Fine Licht H.H."/>
            <person name="Stajich J.E."/>
        </authorList>
    </citation>
    <scope>NUCLEOTIDE SEQUENCE</scope>
    <source>
        <strain evidence="1">Berkeley</strain>
    </source>
</reference>
<organism evidence="1 2">
    <name type="scientific">Entomophthora muscae</name>
    <dbReference type="NCBI Taxonomy" id="34485"/>
    <lineage>
        <taxon>Eukaryota</taxon>
        <taxon>Fungi</taxon>
        <taxon>Fungi incertae sedis</taxon>
        <taxon>Zoopagomycota</taxon>
        <taxon>Entomophthoromycotina</taxon>
        <taxon>Entomophthoromycetes</taxon>
        <taxon>Entomophthorales</taxon>
        <taxon>Entomophthoraceae</taxon>
        <taxon>Entomophthora</taxon>
    </lineage>
</organism>
<dbReference type="Proteomes" id="UP001165960">
    <property type="component" value="Unassembled WGS sequence"/>
</dbReference>
<evidence type="ECO:0000313" key="1">
    <source>
        <dbReference type="EMBL" id="KAJ9065874.1"/>
    </source>
</evidence>
<proteinExistence type="predicted"/>
<protein>
    <submittedName>
        <fullName evidence="1">PHO85 cyclin-1</fullName>
    </submittedName>
</protein>
<gene>
    <name evidence="1" type="primary">PCL1_4</name>
    <name evidence="1" type="ORF">DSO57_1015110</name>
</gene>
<evidence type="ECO:0000313" key="2">
    <source>
        <dbReference type="Proteomes" id="UP001165960"/>
    </source>
</evidence>
<name>A0ACC2STZ7_9FUNG</name>
<feature type="non-terminal residue" evidence="1">
    <location>
        <position position="1"/>
    </location>
</feature>
<comment type="caution">
    <text evidence="1">The sequence shown here is derived from an EMBL/GenBank/DDBJ whole genome shotgun (WGS) entry which is preliminary data.</text>
</comment>
<keyword evidence="2" id="KW-1185">Reference proteome</keyword>